<name>A0ABN8QRF2_9CNID</name>
<evidence type="ECO:0008006" key="3">
    <source>
        <dbReference type="Google" id="ProtNLM"/>
    </source>
</evidence>
<protein>
    <recommendedName>
        <fullName evidence="3">RXLR phytopathogen effector protein WY-domain domain-containing protein</fullName>
    </recommendedName>
</protein>
<keyword evidence="2" id="KW-1185">Reference proteome</keyword>
<dbReference type="InterPro" id="IPR028019">
    <property type="entry name" value="DUF4508"/>
</dbReference>
<reference evidence="1 2" key="1">
    <citation type="submission" date="2022-05" db="EMBL/GenBank/DDBJ databases">
        <authorList>
            <consortium name="Genoscope - CEA"/>
            <person name="William W."/>
        </authorList>
    </citation>
    <scope>NUCLEOTIDE SEQUENCE [LARGE SCALE GENOMIC DNA]</scope>
</reference>
<dbReference type="PANTHER" id="PTHR16260:SF3">
    <property type="entry name" value="CHROMOSOME 14 OPEN READING FRAME 119-LIKE-RELATED"/>
    <property type="match status" value="1"/>
</dbReference>
<evidence type="ECO:0000313" key="1">
    <source>
        <dbReference type="EMBL" id="CAH3167535.1"/>
    </source>
</evidence>
<dbReference type="Proteomes" id="UP001159405">
    <property type="component" value="Unassembled WGS sequence"/>
</dbReference>
<evidence type="ECO:0000313" key="2">
    <source>
        <dbReference type="Proteomes" id="UP001159405"/>
    </source>
</evidence>
<dbReference type="EMBL" id="CALNXK010000141">
    <property type="protein sequence ID" value="CAH3167535.1"/>
    <property type="molecule type" value="Genomic_DNA"/>
</dbReference>
<comment type="caution">
    <text evidence="1">The sequence shown here is derived from an EMBL/GenBank/DDBJ whole genome shotgun (WGS) entry which is preliminary data.</text>
</comment>
<proteinExistence type="predicted"/>
<gene>
    <name evidence="1" type="ORF">PLOB_00008723</name>
</gene>
<dbReference type="Pfam" id="PF14969">
    <property type="entry name" value="DUF4508"/>
    <property type="match status" value="1"/>
</dbReference>
<dbReference type="PANTHER" id="PTHR16260">
    <property type="entry name" value="SIMILAR TO 1700123O20RIK PROTEIN"/>
    <property type="match status" value="1"/>
</dbReference>
<accession>A0ABN8QRF2</accession>
<sequence>MSKVEMRVVWSWFTNWTDQQKHQFLDILVSKAVPRKVSSLLGAMESLSLQQTPNQKDLFHCQLRMFKEWFVRWSDEERNLFVNGLEERDYQAVQYFYEKVSQTAQLE</sequence>
<organism evidence="1 2">
    <name type="scientific">Porites lobata</name>
    <dbReference type="NCBI Taxonomy" id="104759"/>
    <lineage>
        <taxon>Eukaryota</taxon>
        <taxon>Metazoa</taxon>
        <taxon>Cnidaria</taxon>
        <taxon>Anthozoa</taxon>
        <taxon>Hexacorallia</taxon>
        <taxon>Scleractinia</taxon>
        <taxon>Fungiina</taxon>
        <taxon>Poritidae</taxon>
        <taxon>Porites</taxon>
    </lineage>
</organism>